<comment type="similarity">
    <text evidence="1">Belongs to the glycosyltransferase 2 family.</text>
</comment>
<dbReference type="Proteomes" id="UP000760819">
    <property type="component" value="Unassembled WGS sequence"/>
</dbReference>
<dbReference type="PANTHER" id="PTHR43398">
    <property type="entry name" value="DOLICHOL-PHOSPHATE MANNOSYLTRANSFERASE SUBUNIT 1"/>
    <property type="match status" value="1"/>
</dbReference>
<evidence type="ECO:0000256" key="1">
    <source>
        <dbReference type="ARBA" id="ARBA00006739"/>
    </source>
</evidence>
<name>A0A955L023_9BACT</name>
<feature type="non-terminal residue" evidence="5">
    <location>
        <position position="94"/>
    </location>
</feature>
<proteinExistence type="inferred from homology"/>
<accession>A0A955L023</accession>
<organism evidence="5 6">
    <name type="scientific">Candidatus Dojkabacteria bacterium</name>
    <dbReference type="NCBI Taxonomy" id="2099670"/>
    <lineage>
        <taxon>Bacteria</taxon>
        <taxon>Candidatus Dojkabacteria</taxon>
    </lineage>
</organism>
<dbReference type="GO" id="GO:0035269">
    <property type="term" value="P:protein O-linked glycosylation via mannose"/>
    <property type="evidence" value="ECO:0007669"/>
    <property type="project" value="TreeGrafter"/>
</dbReference>
<dbReference type="Gene3D" id="3.90.550.10">
    <property type="entry name" value="Spore Coat Polysaccharide Biosynthesis Protein SpsA, Chain A"/>
    <property type="match status" value="1"/>
</dbReference>
<keyword evidence="2 5" id="KW-0328">Glycosyltransferase</keyword>
<evidence type="ECO:0000313" key="6">
    <source>
        <dbReference type="Proteomes" id="UP000760819"/>
    </source>
</evidence>
<gene>
    <name evidence="5" type="ORF">KC640_01125</name>
</gene>
<dbReference type="EMBL" id="JAGQLI010000057">
    <property type="protein sequence ID" value="MCA9379006.1"/>
    <property type="molecule type" value="Genomic_DNA"/>
</dbReference>
<reference evidence="5" key="2">
    <citation type="journal article" date="2021" name="Microbiome">
        <title>Successional dynamics and alternative stable states in a saline activated sludge microbial community over 9 years.</title>
        <authorList>
            <person name="Wang Y."/>
            <person name="Ye J."/>
            <person name="Ju F."/>
            <person name="Liu L."/>
            <person name="Boyd J.A."/>
            <person name="Deng Y."/>
            <person name="Parks D.H."/>
            <person name="Jiang X."/>
            <person name="Yin X."/>
            <person name="Woodcroft B.J."/>
            <person name="Tyson G.W."/>
            <person name="Hugenholtz P."/>
            <person name="Polz M.F."/>
            <person name="Zhang T."/>
        </authorList>
    </citation>
    <scope>NUCLEOTIDE SEQUENCE</scope>
    <source>
        <strain evidence="5">HKST-UBA12</strain>
    </source>
</reference>
<dbReference type="InterPro" id="IPR001173">
    <property type="entry name" value="Glyco_trans_2-like"/>
</dbReference>
<sequence length="94" mass="10448">MQRKLSLVIPTYNERENIIKLIDRLAWQFERHHIAAEIIVVDDNSPDGTGDLVAGYKYKNLKLVRRAGKQGLSSAVIAGWRVASGDVLGVMDAD</sequence>
<dbReference type="GO" id="GO:0004582">
    <property type="term" value="F:dolichyl-phosphate beta-D-mannosyltransferase activity"/>
    <property type="evidence" value="ECO:0007669"/>
    <property type="project" value="InterPro"/>
</dbReference>
<dbReference type="AlphaFoldDB" id="A0A955L023"/>
<dbReference type="InterPro" id="IPR039528">
    <property type="entry name" value="DPM1-like"/>
</dbReference>
<dbReference type="EC" id="2.4.-.-" evidence="5"/>
<evidence type="ECO:0000313" key="5">
    <source>
        <dbReference type="EMBL" id="MCA9379006.1"/>
    </source>
</evidence>
<dbReference type="SUPFAM" id="SSF53448">
    <property type="entry name" value="Nucleotide-diphospho-sugar transferases"/>
    <property type="match status" value="1"/>
</dbReference>
<dbReference type="Pfam" id="PF00535">
    <property type="entry name" value="Glycos_transf_2"/>
    <property type="match status" value="1"/>
</dbReference>
<dbReference type="GO" id="GO:0006506">
    <property type="term" value="P:GPI anchor biosynthetic process"/>
    <property type="evidence" value="ECO:0007669"/>
    <property type="project" value="TreeGrafter"/>
</dbReference>
<reference evidence="5" key="1">
    <citation type="submission" date="2020-04" db="EMBL/GenBank/DDBJ databases">
        <authorList>
            <person name="Zhang T."/>
        </authorList>
    </citation>
    <scope>NUCLEOTIDE SEQUENCE</scope>
    <source>
        <strain evidence="5">HKST-UBA12</strain>
    </source>
</reference>
<evidence type="ECO:0000259" key="4">
    <source>
        <dbReference type="Pfam" id="PF00535"/>
    </source>
</evidence>
<evidence type="ECO:0000256" key="3">
    <source>
        <dbReference type="ARBA" id="ARBA00022679"/>
    </source>
</evidence>
<dbReference type="InterPro" id="IPR029044">
    <property type="entry name" value="Nucleotide-diphossugar_trans"/>
</dbReference>
<comment type="caution">
    <text evidence="5">The sequence shown here is derived from an EMBL/GenBank/DDBJ whole genome shotgun (WGS) entry which is preliminary data.</text>
</comment>
<feature type="domain" description="Glycosyltransferase 2-like" evidence="4">
    <location>
        <begin position="6"/>
        <end position="94"/>
    </location>
</feature>
<evidence type="ECO:0000256" key="2">
    <source>
        <dbReference type="ARBA" id="ARBA00022676"/>
    </source>
</evidence>
<keyword evidence="3 5" id="KW-0808">Transferase</keyword>
<dbReference type="GO" id="GO:0016020">
    <property type="term" value="C:membrane"/>
    <property type="evidence" value="ECO:0007669"/>
    <property type="project" value="GOC"/>
</dbReference>
<dbReference type="PANTHER" id="PTHR43398:SF1">
    <property type="entry name" value="DOLICHOL-PHOSPHATE MANNOSYLTRANSFERASE SUBUNIT 1"/>
    <property type="match status" value="1"/>
</dbReference>
<protein>
    <submittedName>
        <fullName evidence="5">Glycosyltransferase</fullName>
        <ecNumber evidence="5">2.4.-.-</ecNumber>
    </submittedName>
</protein>
<dbReference type="GO" id="GO:0006488">
    <property type="term" value="P:dolichol-linked oligosaccharide biosynthetic process"/>
    <property type="evidence" value="ECO:0007669"/>
    <property type="project" value="TreeGrafter"/>
</dbReference>